<dbReference type="InterPro" id="IPR049142">
    <property type="entry name" value="MS_channel_1st"/>
</dbReference>
<dbReference type="InterPro" id="IPR023408">
    <property type="entry name" value="MscS_beta-dom_sf"/>
</dbReference>
<keyword evidence="7" id="KW-0175">Coiled coil</keyword>
<dbReference type="InterPro" id="IPR049278">
    <property type="entry name" value="MS_channel_C"/>
</dbReference>
<evidence type="ECO:0000256" key="8">
    <source>
        <dbReference type="SAM" id="Phobius"/>
    </source>
</evidence>
<organism evidence="14 15">
    <name type="scientific">Thiomicrorhabdus lithotrophica</name>
    <dbReference type="NCBI Taxonomy" id="2949997"/>
    <lineage>
        <taxon>Bacteria</taxon>
        <taxon>Pseudomonadati</taxon>
        <taxon>Pseudomonadota</taxon>
        <taxon>Gammaproteobacteria</taxon>
        <taxon>Thiotrichales</taxon>
        <taxon>Piscirickettsiaceae</taxon>
        <taxon>Thiomicrorhabdus</taxon>
    </lineage>
</organism>
<comment type="similarity">
    <text evidence="2">Belongs to the MscS (TC 1.A.23) family.</text>
</comment>
<protein>
    <submittedName>
        <fullName evidence="14">Mechanosensitive ion channel</fullName>
    </submittedName>
</protein>
<dbReference type="InterPro" id="IPR025692">
    <property type="entry name" value="MscS_IM_dom1"/>
</dbReference>
<evidence type="ECO:0000259" key="13">
    <source>
        <dbReference type="Pfam" id="PF21088"/>
    </source>
</evidence>
<accession>A0ABY8C8U4</accession>
<evidence type="ECO:0000313" key="15">
    <source>
        <dbReference type="Proteomes" id="UP001222275"/>
    </source>
</evidence>
<keyword evidence="3" id="KW-1003">Cell membrane</keyword>
<dbReference type="SUPFAM" id="SSF82861">
    <property type="entry name" value="Mechanosensitive channel protein MscS (YggB), transmembrane region"/>
    <property type="match status" value="1"/>
</dbReference>
<comment type="subcellular location">
    <subcellularLocation>
        <location evidence="1">Cell membrane</location>
        <topology evidence="1">Multi-pass membrane protein</topology>
    </subcellularLocation>
</comment>
<evidence type="ECO:0000256" key="7">
    <source>
        <dbReference type="SAM" id="Coils"/>
    </source>
</evidence>
<sequence>MNKITFFLLLFTLAFSNNSFAIEAQNTATNIESTTQNISIKEVKSLQQAVTQSETLAETDKSKLTIQLTQIESWINSANQALLTLKQQQNDTSNLNRREIEVKSILKNLESELQTTQNLTKNASTISTFPTILNAAQTDLDRANQNYLKWDATLNQFQILALDGAKQKITLENALKKLTPINQDALITNQQDLTVKIEKITRQSRLQLLDAQLQLLQFQLDNLGVLSKHAQIERDFWLSNKTLQLKIVSHIQGIVQTQKTEQAESELEQTVNTLIDASSPLYPIQAKLIQIQQDKTNLTRQEKQIQQKINATIETNNMLQADYARDKQIIELEGSREIVAQVLHKRVETLSTIRIQQSTVLRIKDQLNQAVLAQMLLTEGLRQATHQSPDMLVNALLSKNLQSTEFNRQELEDSILEIQSKYIEAAKELQNLYPSFISRLSELNSVYLQQQQQIQEYTQFLHNHLLWLPNVQAQSLLSIDALRASLEWFFAPQNYNALFSDINETISTQKAGIALWLLGIILLLSLRPRFKQSLELSSAKIASIRTDSIIYTLKAFGFTFLLTILVPFVFVGAASLFNDLNTPSEYTQRLTNSLINAGILTFILGGLQQICRPSGLAEKHLHWSISTVKSLYKELKWAVPFGALLIIIIGLNTDSVGPSDRQLIGRLGFVALMAGLMILIYRLWSYKSDIMRMVNNQTNQRSWAQLHFIWFPLLLLIPVFLIWSTLSGYYYSSLVIAERLNLTAGLLLIIYMFRELLLRSLYLSERKLHFSERVKQQEILATARQNSDENNSKQSSELPNIEEPEVNYDKLNNQVRQTVNLGYFLSLVIAIWFLWSDIFLALNLINDSTLPLLKSQVVDGVIQQVPLTLGDLIQGLTIGAVTLLVAKNLPGILEFTLLKYLPISNAARYAVSSLSQYVVAIIGFILIFRALGIEWSNIQWLVAALSVGLGFGLQEIVANFVSGIILLFEQPLRVGDIVTVDGVTGKVSKIRIRATTIVNWDRQELVIPNKQIITGQLINWSLSDPINRVKIDVGIAYGSDVRLAMKLLLETAQENSKVLKDPEPTVIFDSFGDNSLGLVLRGFTDDLESLIIIKSELRNAINDKLNEAGIVVSFPQRDVHLDTSSPLEIYLTKAQADKKE</sequence>
<dbReference type="InterPro" id="IPR052702">
    <property type="entry name" value="MscS-like_channel"/>
</dbReference>
<reference evidence="14 15" key="1">
    <citation type="submission" date="2022-06" db="EMBL/GenBank/DDBJ databases">
        <title>Thiomicrohabdus sp. nov, an obligately chemolithoautotrophic, sulfur-oxidizing bacterium isolated from beach of Guanyin Mountain. Amoy.</title>
        <authorList>
            <person name="Zhu H."/>
        </authorList>
    </citation>
    <scope>NUCLEOTIDE SEQUENCE [LARGE SCALE GENOMIC DNA]</scope>
    <source>
        <strain evidence="14 15">XGS-01</strain>
    </source>
</reference>
<feature type="transmembrane region" description="Helical" evidence="8">
    <location>
        <begin position="821"/>
        <end position="845"/>
    </location>
</feature>
<feature type="transmembrane region" description="Helical" evidence="8">
    <location>
        <begin position="907"/>
        <end position="928"/>
    </location>
</feature>
<feature type="transmembrane region" description="Helical" evidence="8">
    <location>
        <begin position="663"/>
        <end position="684"/>
    </location>
</feature>
<evidence type="ECO:0000256" key="4">
    <source>
        <dbReference type="ARBA" id="ARBA00022692"/>
    </source>
</evidence>
<dbReference type="Proteomes" id="UP001222275">
    <property type="component" value="Chromosome"/>
</dbReference>
<dbReference type="InterPro" id="IPR010920">
    <property type="entry name" value="LSM_dom_sf"/>
</dbReference>
<evidence type="ECO:0000256" key="5">
    <source>
        <dbReference type="ARBA" id="ARBA00022989"/>
    </source>
</evidence>
<evidence type="ECO:0000256" key="3">
    <source>
        <dbReference type="ARBA" id="ARBA00022475"/>
    </source>
</evidence>
<keyword evidence="5 8" id="KW-1133">Transmembrane helix</keyword>
<dbReference type="Pfam" id="PF21088">
    <property type="entry name" value="MS_channel_1st"/>
    <property type="match status" value="1"/>
</dbReference>
<dbReference type="SUPFAM" id="SSF50182">
    <property type="entry name" value="Sm-like ribonucleoproteins"/>
    <property type="match status" value="1"/>
</dbReference>
<dbReference type="Gene3D" id="2.30.30.60">
    <property type="match status" value="1"/>
</dbReference>
<evidence type="ECO:0000256" key="6">
    <source>
        <dbReference type="ARBA" id="ARBA00023136"/>
    </source>
</evidence>
<feature type="signal peptide" evidence="9">
    <location>
        <begin position="1"/>
        <end position="21"/>
    </location>
</feature>
<feature type="domain" description="Mechanosensitive ion channel MscS" evidence="10">
    <location>
        <begin position="956"/>
        <end position="1021"/>
    </location>
</feature>
<feature type="chain" id="PRO_5045976377" evidence="9">
    <location>
        <begin position="22"/>
        <end position="1140"/>
    </location>
</feature>
<dbReference type="EMBL" id="CP102381">
    <property type="protein sequence ID" value="WEJ62394.1"/>
    <property type="molecule type" value="Genomic_DNA"/>
</dbReference>
<evidence type="ECO:0000256" key="2">
    <source>
        <dbReference type="ARBA" id="ARBA00008017"/>
    </source>
</evidence>
<keyword evidence="15" id="KW-1185">Reference proteome</keyword>
<evidence type="ECO:0000259" key="12">
    <source>
        <dbReference type="Pfam" id="PF21082"/>
    </source>
</evidence>
<feature type="coiled-coil region" evidence="7">
    <location>
        <begin position="401"/>
        <end position="428"/>
    </location>
</feature>
<evidence type="ECO:0000259" key="11">
    <source>
        <dbReference type="Pfam" id="PF12794"/>
    </source>
</evidence>
<feature type="domain" description="Mechanosensitive ion channel transmembrane helices 2/3" evidence="13">
    <location>
        <begin position="917"/>
        <end position="954"/>
    </location>
</feature>
<feature type="transmembrane region" description="Helical" evidence="8">
    <location>
        <begin position="729"/>
        <end position="753"/>
    </location>
</feature>
<dbReference type="Pfam" id="PF00924">
    <property type="entry name" value="MS_channel_2nd"/>
    <property type="match status" value="1"/>
</dbReference>
<evidence type="ECO:0000256" key="1">
    <source>
        <dbReference type="ARBA" id="ARBA00004651"/>
    </source>
</evidence>
<proteinExistence type="inferred from homology"/>
<feature type="transmembrane region" description="Helical" evidence="8">
    <location>
        <begin position="551"/>
        <end position="574"/>
    </location>
</feature>
<keyword evidence="9" id="KW-0732">Signal</keyword>
<dbReference type="Pfam" id="PF12794">
    <property type="entry name" value="MscS_TM"/>
    <property type="match status" value="1"/>
</dbReference>
<evidence type="ECO:0000259" key="10">
    <source>
        <dbReference type="Pfam" id="PF00924"/>
    </source>
</evidence>
<name>A0ABY8C8U4_9GAMM</name>
<feature type="domain" description="Mechanosensitive ion channel MscS C-terminal" evidence="12">
    <location>
        <begin position="1029"/>
        <end position="1110"/>
    </location>
</feature>
<evidence type="ECO:0000256" key="9">
    <source>
        <dbReference type="SAM" id="SignalP"/>
    </source>
</evidence>
<feature type="transmembrane region" description="Helical" evidence="8">
    <location>
        <begin position="940"/>
        <end position="968"/>
    </location>
</feature>
<dbReference type="RefSeq" id="WP_275594651.1">
    <property type="nucleotide sequence ID" value="NZ_CP102381.1"/>
</dbReference>
<dbReference type="Gene3D" id="1.10.287.1260">
    <property type="match status" value="1"/>
</dbReference>
<feature type="domain" description="Mechanosensitive ion channel inner membrane" evidence="11">
    <location>
        <begin position="513"/>
        <end position="850"/>
    </location>
</feature>
<dbReference type="InterPro" id="IPR011014">
    <property type="entry name" value="MscS_channel_TM-2"/>
</dbReference>
<dbReference type="Pfam" id="PF21082">
    <property type="entry name" value="MS_channel_3rd"/>
    <property type="match status" value="1"/>
</dbReference>
<keyword evidence="6 8" id="KW-0472">Membrane</keyword>
<keyword evidence="4 8" id="KW-0812">Transmembrane</keyword>
<dbReference type="Gene3D" id="3.30.70.100">
    <property type="match status" value="1"/>
</dbReference>
<dbReference type="InterPro" id="IPR011066">
    <property type="entry name" value="MscS_channel_C_sf"/>
</dbReference>
<dbReference type="SUPFAM" id="SSF82689">
    <property type="entry name" value="Mechanosensitive channel protein MscS (YggB), C-terminal domain"/>
    <property type="match status" value="1"/>
</dbReference>
<gene>
    <name evidence="14" type="ORF">NR989_10285</name>
</gene>
<feature type="transmembrane region" description="Helical" evidence="8">
    <location>
        <begin position="631"/>
        <end position="651"/>
    </location>
</feature>
<evidence type="ECO:0000313" key="14">
    <source>
        <dbReference type="EMBL" id="WEJ62394.1"/>
    </source>
</evidence>
<dbReference type="PANTHER" id="PTHR30347:SF1">
    <property type="entry name" value="MECHANOSENSITIVE CHANNEL MSCK"/>
    <property type="match status" value="1"/>
</dbReference>
<feature type="transmembrane region" description="Helical" evidence="8">
    <location>
        <begin position="704"/>
        <end position="723"/>
    </location>
</feature>
<dbReference type="PANTHER" id="PTHR30347">
    <property type="entry name" value="POTASSIUM CHANNEL RELATED"/>
    <property type="match status" value="1"/>
</dbReference>
<dbReference type="InterPro" id="IPR006685">
    <property type="entry name" value="MscS_channel_2nd"/>
</dbReference>